<dbReference type="Pfam" id="PF00172">
    <property type="entry name" value="Zn_clus"/>
    <property type="match status" value="1"/>
</dbReference>
<sequence>MSSPTKRQDDPQRKRRKGATRLSCAECRRLKLRCDRAIPCSSCIKRGCGAICPDGSLTTGQGNRFVLASTQELHEKIHELANRVRELEDALRVDHAQLSHDQHPLLSDDLLKIKAPLQRDINSLRPAEIPKEEQNPDVVDAFGSLSISLSGKTKFFGQIANSWYFLQNEAGDDDESNNNLFNLQSILDPQILQAAASLPISRTVQPVPVNLQTLFWYLPDATRAAELRTIYYRHAAWMYNPVAQDTFNFEVFGQFYDTNANVNGSADDPLLLHQLSLMFMILAIGSLMDTSLPPYNIEAEKFHQLARAALFRESFLDAPTINAVQALFLMSYYLFLSDRHGNNSGARWAINGLAVKLAQSIGLHRDSGRWSGVDMEETQRRRQLFWELFTYDSWQSLTFGRPPSFALPHVDCKMPHTNELGQDQIFHFWKHRFVSECMNLLHDQAFGAKTPNYATVLQLDRKLRAFPVPSVLQVAGFGNSESRPIDHHQDTIMLTLQRHIVLAIREMDLLYLHRSFFARAISDHPKDPLGSPYGTSVIAAYRSAGSLVALMRNLHTQLKEPSERLWFLWTHMFSCAIILGSIVTRCPSMSLAPSALVQLDSACELFSKASGNFRAGKVLEIMQRLQVRAHESLEGYRKGIKTSPTRHGSSSEPPTPVDDNDELAVLGGKTRLVKKEPGSPTLLDRSPTSHNPVIPLPLSPTTGSQVDPNVVEYLNSFQSHHQQQPSSAGTSNSYSDVDVSPVSVYGMTALSGPSSPFHAEPNSFISQSQSMASQSMLSHSASGHHHHQSSVQYSQNIMNGNHSNNSFPQYFPVYDYGAGSSMVNGYGSAPTLDANPAPGHGHRRGSGSPEQNMIPTIWQDFVDDMSMQ</sequence>
<dbReference type="EMBL" id="JBANRG010000047">
    <property type="protein sequence ID" value="KAK7445472.1"/>
    <property type="molecule type" value="Genomic_DNA"/>
</dbReference>
<feature type="compositionally biased region" description="Low complexity" evidence="4">
    <location>
        <begin position="767"/>
        <end position="781"/>
    </location>
</feature>
<feature type="compositionally biased region" description="Polar residues" evidence="4">
    <location>
        <begin position="642"/>
        <end position="652"/>
    </location>
</feature>
<evidence type="ECO:0000313" key="6">
    <source>
        <dbReference type="EMBL" id="KAK7445472.1"/>
    </source>
</evidence>
<feature type="domain" description="Zn(2)-C6 fungal-type" evidence="5">
    <location>
        <begin position="23"/>
        <end position="52"/>
    </location>
</feature>
<feature type="region of interest" description="Disordered" evidence="4">
    <location>
        <begin position="767"/>
        <end position="790"/>
    </location>
</feature>
<proteinExistence type="predicted"/>
<reference evidence="6 7" key="1">
    <citation type="submission" date="2024-01" db="EMBL/GenBank/DDBJ databases">
        <title>A draft genome for the cacao thread blight pathogen Marasmiellus scandens.</title>
        <authorList>
            <person name="Baruah I.K."/>
            <person name="Leung J."/>
            <person name="Bukari Y."/>
            <person name="Amoako-Attah I."/>
            <person name="Meinhardt L.W."/>
            <person name="Bailey B.A."/>
            <person name="Cohen S.P."/>
        </authorList>
    </citation>
    <scope>NUCLEOTIDE SEQUENCE [LARGE SCALE GENOMIC DNA]</scope>
    <source>
        <strain evidence="6 7">GH-19</strain>
    </source>
</reference>
<dbReference type="InterPro" id="IPR001138">
    <property type="entry name" value="Zn2Cys6_DnaBD"/>
</dbReference>
<gene>
    <name evidence="6" type="ORF">VKT23_014890</name>
</gene>
<feature type="region of interest" description="Disordered" evidence="4">
    <location>
        <begin position="829"/>
        <end position="854"/>
    </location>
</feature>
<dbReference type="CDD" id="cd12148">
    <property type="entry name" value="fungal_TF_MHR"/>
    <property type="match status" value="1"/>
</dbReference>
<protein>
    <recommendedName>
        <fullName evidence="5">Zn(2)-C6 fungal-type domain-containing protein</fullName>
    </recommendedName>
</protein>
<dbReference type="CDD" id="cd00067">
    <property type="entry name" value="GAL4"/>
    <property type="match status" value="1"/>
</dbReference>
<keyword evidence="2" id="KW-0479">Metal-binding</keyword>
<dbReference type="PROSITE" id="PS00463">
    <property type="entry name" value="ZN2_CY6_FUNGAL_1"/>
    <property type="match status" value="1"/>
</dbReference>
<keyword evidence="3" id="KW-0539">Nucleus</keyword>
<comment type="caution">
    <text evidence="6">The sequence shown here is derived from an EMBL/GenBank/DDBJ whole genome shotgun (WGS) entry which is preliminary data.</text>
</comment>
<dbReference type="PANTHER" id="PTHR31001">
    <property type="entry name" value="UNCHARACTERIZED TRANSCRIPTIONAL REGULATORY PROTEIN"/>
    <property type="match status" value="1"/>
</dbReference>
<evidence type="ECO:0000256" key="3">
    <source>
        <dbReference type="ARBA" id="ARBA00023242"/>
    </source>
</evidence>
<organism evidence="6 7">
    <name type="scientific">Marasmiellus scandens</name>
    <dbReference type="NCBI Taxonomy" id="2682957"/>
    <lineage>
        <taxon>Eukaryota</taxon>
        <taxon>Fungi</taxon>
        <taxon>Dikarya</taxon>
        <taxon>Basidiomycota</taxon>
        <taxon>Agaricomycotina</taxon>
        <taxon>Agaricomycetes</taxon>
        <taxon>Agaricomycetidae</taxon>
        <taxon>Agaricales</taxon>
        <taxon>Marasmiineae</taxon>
        <taxon>Omphalotaceae</taxon>
        <taxon>Marasmiellus</taxon>
    </lineage>
</organism>
<dbReference type="SMART" id="SM00066">
    <property type="entry name" value="GAL4"/>
    <property type="match status" value="1"/>
</dbReference>
<evidence type="ECO:0000313" key="7">
    <source>
        <dbReference type="Proteomes" id="UP001498398"/>
    </source>
</evidence>
<dbReference type="Gene3D" id="4.10.240.10">
    <property type="entry name" value="Zn(2)-C6 fungal-type DNA-binding domain"/>
    <property type="match status" value="1"/>
</dbReference>
<dbReference type="PROSITE" id="PS50048">
    <property type="entry name" value="ZN2_CY6_FUNGAL_2"/>
    <property type="match status" value="1"/>
</dbReference>
<evidence type="ECO:0000256" key="2">
    <source>
        <dbReference type="ARBA" id="ARBA00022723"/>
    </source>
</evidence>
<dbReference type="Pfam" id="PF04082">
    <property type="entry name" value="Fungal_trans"/>
    <property type="match status" value="1"/>
</dbReference>
<dbReference type="PANTHER" id="PTHR31001:SF56">
    <property type="entry name" value="ZN(2)-C6 FUNGAL-TYPE DOMAIN-CONTAINING PROTEIN"/>
    <property type="match status" value="1"/>
</dbReference>
<dbReference type="InterPro" id="IPR007219">
    <property type="entry name" value="XnlR_reg_dom"/>
</dbReference>
<name>A0ABR1IZH1_9AGAR</name>
<dbReference type="SUPFAM" id="SSF57701">
    <property type="entry name" value="Zn2/Cys6 DNA-binding domain"/>
    <property type="match status" value="1"/>
</dbReference>
<evidence type="ECO:0000256" key="4">
    <source>
        <dbReference type="SAM" id="MobiDB-lite"/>
    </source>
</evidence>
<dbReference type="Proteomes" id="UP001498398">
    <property type="component" value="Unassembled WGS sequence"/>
</dbReference>
<evidence type="ECO:0000256" key="1">
    <source>
        <dbReference type="ARBA" id="ARBA00004123"/>
    </source>
</evidence>
<evidence type="ECO:0000259" key="5">
    <source>
        <dbReference type="PROSITE" id="PS50048"/>
    </source>
</evidence>
<accession>A0ABR1IZH1</accession>
<comment type="subcellular location">
    <subcellularLocation>
        <location evidence="1">Nucleus</location>
    </subcellularLocation>
</comment>
<dbReference type="InterPro" id="IPR036864">
    <property type="entry name" value="Zn2-C6_fun-type_DNA-bd_sf"/>
</dbReference>
<keyword evidence="7" id="KW-1185">Reference proteome</keyword>
<feature type="region of interest" description="Disordered" evidence="4">
    <location>
        <begin position="636"/>
        <end position="707"/>
    </location>
</feature>
<dbReference type="InterPro" id="IPR050613">
    <property type="entry name" value="Sec_Metabolite_Reg"/>
</dbReference>
<dbReference type="SMART" id="SM00906">
    <property type="entry name" value="Fungal_trans"/>
    <property type="match status" value="2"/>
</dbReference>